<dbReference type="Gene3D" id="3.30.70.1290">
    <property type="entry name" value="Transposase IS200-like"/>
    <property type="match status" value="1"/>
</dbReference>
<protein>
    <recommendedName>
        <fullName evidence="3">Transposase</fullName>
    </recommendedName>
</protein>
<dbReference type="OrthoDB" id="9794403at2"/>
<accession>A0A9X5E9G0</accession>
<comment type="caution">
    <text evidence="1">The sequence shown here is derived from an EMBL/GenBank/DDBJ whole genome shotgun (WGS) entry which is preliminary data.</text>
</comment>
<evidence type="ECO:0000313" key="1">
    <source>
        <dbReference type="EMBL" id="NHC36544.1"/>
    </source>
</evidence>
<dbReference type="GO" id="GO:0006313">
    <property type="term" value="P:DNA transposition"/>
    <property type="evidence" value="ECO:0007669"/>
    <property type="project" value="InterPro"/>
</dbReference>
<dbReference type="PANTHER" id="PTHR36966">
    <property type="entry name" value="REP-ASSOCIATED TYROSINE TRANSPOSASE"/>
    <property type="match status" value="1"/>
</dbReference>
<sequence>MKYDPTKHNRQSIRLQNYNYSTAGAYFITICTHQRECLFGESSEGVIQLNRLGKIARSHWMNLPKYHLNLYLDAFVVMPNHLHGILILHVDKAGFDPNICYYNRNSIWRSL</sequence>
<evidence type="ECO:0008006" key="3">
    <source>
        <dbReference type="Google" id="ProtNLM"/>
    </source>
</evidence>
<dbReference type="InterPro" id="IPR036515">
    <property type="entry name" value="Transposase_17_sf"/>
</dbReference>
<evidence type="ECO:0000313" key="2">
    <source>
        <dbReference type="Proteomes" id="UP000031532"/>
    </source>
</evidence>
<proteinExistence type="predicted"/>
<gene>
    <name evidence="1" type="ORF">QH73_0018170</name>
</gene>
<dbReference type="RefSeq" id="WP_132867354.1">
    <property type="nucleotide sequence ID" value="NZ_JTJC03000005.1"/>
</dbReference>
<name>A0A9X5E9G0_9CYAN</name>
<keyword evidence="2" id="KW-1185">Reference proteome</keyword>
<organism evidence="1 2">
    <name type="scientific">Scytonema millei VB511283</name>
    <dbReference type="NCBI Taxonomy" id="1245923"/>
    <lineage>
        <taxon>Bacteria</taxon>
        <taxon>Bacillati</taxon>
        <taxon>Cyanobacteriota</taxon>
        <taxon>Cyanophyceae</taxon>
        <taxon>Nostocales</taxon>
        <taxon>Scytonemataceae</taxon>
        <taxon>Scytonema</taxon>
    </lineage>
</organism>
<dbReference type="GO" id="GO:0043565">
    <property type="term" value="F:sequence-specific DNA binding"/>
    <property type="evidence" value="ECO:0007669"/>
    <property type="project" value="TreeGrafter"/>
</dbReference>
<dbReference type="SUPFAM" id="SSF143422">
    <property type="entry name" value="Transposase IS200-like"/>
    <property type="match status" value="1"/>
</dbReference>
<dbReference type="GO" id="GO:0004803">
    <property type="term" value="F:transposase activity"/>
    <property type="evidence" value="ECO:0007669"/>
    <property type="project" value="InterPro"/>
</dbReference>
<dbReference type="AlphaFoldDB" id="A0A9X5E9G0"/>
<dbReference type="EMBL" id="JTJC03000005">
    <property type="protein sequence ID" value="NHC36544.1"/>
    <property type="molecule type" value="Genomic_DNA"/>
</dbReference>
<dbReference type="PANTHER" id="PTHR36966:SF1">
    <property type="entry name" value="REP-ASSOCIATED TYROSINE TRANSPOSASE"/>
    <property type="match status" value="1"/>
</dbReference>
<dbReference type="Proteomes" id="UP000031532">
    <property type="component" value="Unassembled WGS sequence"/>
</dbReference>
<dbReference type="InterPro" id="IPR052715">
    <property type="entry name" value="RAYT_transposase"/>
</dbReference>
<reference evidence="1 2" key="1">
    <citation type="journal article" date="2015" name="Genome Announc.">
        <title>Draft Genome Sequence of the Terrestrial Cyanobacterium Scytonema millei VB511283, Isolated from Eastern India.</title>
        <authorList>
            <person name="Sen D."/>
            <person name="Chandrababunaidu M.M."/>
            <person name="Singh D."/>
            <person name="Sanghi N."/>
            <person name="Ghorai A."/>
            <person name="Mishra G.P."/>
            <person name="Madduluri M."/>
            <person name="Adhikary S.P."/>
            <person name="Tripathy S."/>
        </authorList>
    </citation>
    <scope>NUCLEOTIDE SEQUENCE [LARGE SCALE GENOMIC DNA]</scope>
    <source>
        <strain evidence="1 2">VB511283</strain>
    </source>
</reference>